<protein>
    <recommendedName>
        <fullName evidence="13">C2H2-type domain-containing protein</fullName>
    </recommendedName>
</protein>
<dbReference type="GO" id="GO:0000981">
    <property type="term" value="F:DNA-binding transcription factor activity, RNA polymerase II-specific"/>
    <property type="evidence" value="ECO:0007669"/>
    <property type="project" value="TreeGrafter"/>
</dbReference>
<evidence type="ECO:0000256" key="4">
    <source>
        <dbReference type="ARBA" id="ARBA00022723"/>
    </source>
</evidence>
<feature type="domain" description="C2H2-type" evidence="13">
    <location>
        <begin position="108"/>
        <end position="135"/>
    </location>
</feature>
<accession>A0A8C6S7E3</accession>
<keyword evidence="11" id="KW-0539">Nucleus</keyword>
<evidence type="ECO:0000256" key="8">
    <source>
        <dbReference type="ARBA" id="ARBA00023015"/>
    </source>
</evidence>
<keyword evidence="10" id="KW-0804">Transcription</keyword>
<dbReference type="Pfam" id="PF00096">
    <property type="entry name" value="zf-C2H2"/>
    <property type="match status" value="2"/>
</dbReference>
<evidence type="ECO:0000259" key="13">
    <source>
        <dbReference type="PROSITE" id="PS50157"/>
    </source>
</evidence>
<dbReference type="FunFam" id="3.30.160.60:FF:000097">
    <property type="entry name" value="Zinc finger protein"/>
    <property type="match status" value="1"/>
</dbReference>
<dbReference type="Gene3D" id="3.30.160.60">
    <property type="entry name" value="Classic Zinc Finger"/>
    <property type="match status" value="5"/>
</dbReference>
<dbReference type="InterPro" id="IPR013087">
    <property type="entry name" value="Znf_C2H2_type"/>
</dbReference>
<dbReference type="PROSITE" id="PS50157">
    <property type="entry name" value="ZINC_FINGER_C2H2_2"/>
    <property type="match status" value="4"/>
</dbReference>
<comment type="function">
    <text evidence="1">May be involved in transcriptional regulation.</text>
</comment>
<evidence type="ECO:0000256" key="1">
    <source>
        <dbReference type="ARBA" id="ARBA00003767"/>
    </source>
</evidence>
<evidence type="ECO:0000313" key="15">
    <source>
        <dbReference type="Proteomes" id="UP000694523"/>
    </source>
</evidence>
<evidence type="ECO:0000256" key="10">
    <source>
        <dbReference type="ARBA" id="ARBA00023163"/>
    </source>
</evidence>
<dbReference type="GO" id="GO:0031519">
    <property type="term" value="C:PcG protein complex"/>
    <property type="evidence" value="ECO:0007669"/>
    <property type="project" value="TreeGrafter"/>
</dbReference>
<feature type="domain" description="C2H2-type" evidence="13">
    <location>
        <begin position="52"/>
        <end position="79"/>
    </location>
</feature>
<feature type="domain" description="C2H2-type" evidence="13">
    <location>
        <begin position="23"/>
        <end position="51"/>
    </location>
</feature>
<evidence type="ECO:0000313" key="14">
    <source>
        <dbReference type="Ensembl" id="ENSNMLP00000001465.1"/>
    </source>
</evidence>
<reference evidence="14" key="1">
    <citation type="submission" date="2025-08" db="UniProtKB">
        <authorList>
            <consortium name="Ensembl"/>
        </authorList>
    </citation>
    <scope>IDENTIFICATION</scope>
</reference>
<dbReference type="InterPro" id="IPR036236">
    <property type="entry name" value="Znf_C2H2_sf"/>
</dbReference>
<dbReference type="PROSITE" id="PS00028">
    <property type="entry name" value="ZINC_FINGER_C2H2_1"/>
    <property type="match status" value="4"/>
</dbReference>
<name>A0A8C6S7E3_9GOBI</name>
<dbReference type="FunFam" id="3.30.160.60:FF:000912">
    <property type="entry name" value="Zinc finger protein 660"/>
    <property type="match status" value="1"/>
</dbReference>
<evidence type="ECO:0000256" key="2">
    <source>
        <dbReference type="ARBA" id="ARBA00004123"/>
    </source>
</evidence>
<keyword evidence="8" id="KW-0805">Transcription regulation</keyword>
<keyword evidence="9" id="KW-0238">DNA-binding</keyword>
<keyword evidence="4" id="KW-0479">Metal-binding</keyword>
<dbReference type="SMART" id="SM00355">
    <property type="entry name" value="ZnF_C2H2"/>
    <property type="match status" value="4"/>
</dbReference>
<evidence type="ECO:0000256" key="3">
    <source>
        <dbReference type="ARBA" id="ARBA00006991"/>
    </source>
</evidence>
<evidence type="ECO:0000256" key="9">
    <source>
        <dbReference type="ARBA" id="ARBA00023125"/>
    </source>
</evidence>
<dbReference type="Pfam" id="PF13912">
    <property type="entry name" value="zf-C2H2_6"/>
    <property type="match status" value="1"/>
</dbReference>
<dbReference type="GO" id="GO:0000978">
    <property type="term" value="F:RNA polymerase II cis-regulatory region sequence-specific DNA binding"/>
    <property type="evidence" value="ECO:0007669"/>
    <property type="project" value="TreeGrafter"/>
</dbReference>
<keyword evidence="15" id="KW-1185">Reference proteome</keyword>
<dbReference type="FunFam" id="3.30.160.60:FF:000770">
    <property type="entry name" value="zinc finger protein 16"/>
    <property type="match status" value="1"/>
</dbReference>
<organism evidence="14 15">
    <name type="scientific">Neogobius melanostomus</name>
    <name type="common">round goby</name>
    <dbReference type="NCBI Taxonomy" id="47308"/>
    <lineage>
        <taxon>Eukaryota</taxon>
        <taxon>Metazoa</taxon>
        <taxon>Chordata</taxon>
        <taxon>Craniata</taxon>
        <taxon>Vertebrata</taxon>
        <taxon>Euteleostomi</taxon>
        <taxon>Actinopterygii</taxon>
        <taxon>Neopterygii</taxon>
        <taxon>Teleostei</taxon>
        <taxon>Neoteleostei</taxon>
        <taxon>Acanthomorphata</taxon>
        <taxon>Gobiaria</taxon>
        <taxon>Gobiiformes</taxon>
        <taxon>Gobioidei</taxon>
        <taxon>Gobiidae</taxon>
        <taxon>Benthophilinae</taxon>
        <taxon>Neogobiini</taxon>
        <taxon>Neogobius</taxon>
    </lineage>
</organism>
<dbReference type="AlphaFoldDB" id="A0A8C6S7E3"/>
<feature type="domain" description="C2H2-type" evidence="13">
    <location>
        <begin position="80"/>
        <end position="107"/>
    </location>
</feature>
<keyword evidence="6 12" id="KW-0863">Zinc-finger</keyword>
<comment type="similarity">
    <text evidence="3">Belongs to the krueppel C2H2-type zinc-finger protein family.</text>
</comment>
<dbReference type="SUPFAM" id="SSF57667">
    <property type="entry name" value="beta-beta-alpha zinc fingers"/>
    <property type="match status" value="3"/>
</dbReference>
<dbReference type="PANTHER" id="PTHR14003">
    <property type="entry name" value="TRANSCRIPTIONAL REPRESSOR PROTEIN YY"/>
    <property type="match status" value="1"/>
</dbReference>
<evidence type="ECO:0000256" key="7">
    <source>
        <dbReference type="ARBA" id="ARBA00022833"/>
    </source>
</evidence>
<evidence type="ECO:0000256" key="12">
    <source>
        <dbReference type="PROSITE-ProRule" id="PRU00042"/>
    </source>
</evidence>
<proteinExistence type="inferred from homology"/>
<evidence type="ECO:0000256" key="5">
    <source>
        <dbReference type="ARBA" id="ARBA00022737"/>
    </source>
</evidence>
<reference evidence="14" key="2">
    <citation type="submission" date="2025-09" db="UniProtKB">
        <authorList>
            <consortium name="Ensembl"/>
        </authorList>
    </citation>
    <scope>IDENTIFICATION</scope>
</reference>
<sequence>MEQLRYLLSYCWRGEKTIAWTMFPCDRCEKSYTARGALITHKRQHHSGEKPHRCDQCGRCYVWESQLKTHYRVHTGEKPYDCDLCNKKFSTSSKLTIHLRAHTGDKPHTCKICGMSFVVSGSLNCHMRIHTGEKRFTCDTCGRAFARLCMLKRTNSPTPRRKPSAVTFVGKSSEPGMMSMFTSWYTQMKDPSSATSAIRGLRLCLN</sequence>
<dbReference type="GO" id="GO:0000785">
    <property type="term" value="C:chromatin"/>
    <property type="evidence" value="ECO:0007669"/>
    <property type="project" value="TreeGrafter"/>
</dbReference>
<evidence type="ECO:0000256" key="6">
    <source>
        <dbReference type="ARBA" id="ARBA00022771"/>
    </source>
</evidence>
<evidence type="ECO:0000256" key="11">
    <source>
        <dbReference type="ARBA" id="ARBA00023242"/>
    </source>
</evidence>
<keyword evidence="7" id="KW-0862">Zinc</keyword>
<dbReference type="PANTHER" id="PTHR14003:SF23">
    <property type="entry name" value="ZINC FINGER PROTEIN 143"/>
    <property type="match status" value="1"/>
</dbReference>
<comment type="subcellular location">
    <subcellularLocation>
        <location evidence="2">Nucleus</location>
    </subcellularLocation>
</comment>
<dbReference type="Ensembl" id="ENSNMLT00000001683.1">
    <property type="protein sequence ID" value="ENSNMLP00000001465.1"/>
    <property type="gene ID" value="ENSNMLG00000001105.1"/>
</dbReference>
<keyword evidence="5" id="KW-0677">Repeat</keyword>
<dbReference type="Proteomes" id="UP000694523">
    <property type="component" value="Unplaced"/>
</dbReference>
<dbReference type="GO" id="GO:0008270">
    <property type="term" value="F:zinc ion binding"/>
    <property type="evidence" value="ECO:0007669"/>
    <property type="project" value="UniProtKB-KW"/>
</dbReference>
<dbReference type="GO" id="GO:0005667">
    <property type="term" value="C:transcription regulator complex"/>
    <property type="evidence" value="ECO:0007669"/>
    <property type="project" value="TreeGrafter"/>
</dbReference>